<accession>A0A6A6VZN5</accession>
<dbReference type="GO" id="GO:0016616">
    <property type="term" value="F:oxidoreductase activity, acting on the CH-OH group of donors, NAD or NADP as acceptor"/>
    <property type="evidence" value="ECO:0007669"/>
    <property type="project" value="TreeGrafter"/>
</dbReference>
<dbReference type="OrthoDB" id="417891at2759"/>
<dbReference type="RefSeq" id="XP_033598563.1">
    <property type="nucleotide sequence ID" value="XM_033749560.1"/>
</dbReference>
<evidence type="ECO:0000256" key="1">
    <source>
        <dbReference type="ARBA" id="ARBA00006484"/>
    </source>
</evidence>
<comment type="similarity">
    <text evidence="1">Belongs to the short-chain dehydrogenases/reductases (SDR) family.</text>
</comment>
<dbReference type="FunFam" id="3.40.50.720:FF:000084">
    <property type="entry name" value="Short-chain dehydrogenase reductase"/>
    <property type="match status" value="1"/>
</dbReference>
<protein>
    <submittedName>
        <fullName evidence="3">NAD(P)-binding protein</fullName>
    </submittedName>
</protein>
<evidence type="ECO:0000313" key="3">
    <source>
        <dbReference type="EMBL" id="KAF2756112.1"/>
    </source>
</evidence>
<dbReference type="InterPro" id="IPR036291">
    <property type="entry name" value="NAD(P)-bd_dom_sf"/>
</dbReference>
<dbReference type="InterPro" id="IPR002347">
    <property type="entry name" value="SDR_fam"/>
</dbReference>
<dbReference type="EMBL" id="ML996576">
    <property type="protein sequence ID" value="KAF2756112.1"/>
    <property type="molecule type" value="Genomic_DNA"/>
</dbReference>
<dbReference type="GeneID" id="54490614"/>
<dbReference type="CDD" id="cd05233">
    <property type="entry name" value="SDR_c"/>
    <property type="match status" value="1"/>
</dbReference>
<dbReference type="InterPro" id="IPR020904">
    <property type="entry name" value="Sc_DH/Rdtase_CS"/>
</dbReference>
<dbReference type="Pfam" id="PF13561">
    <property type="entry name" value="adh_short_C2"/>
    <property type="match status" value="1"/>
</dbReference>
<evidence type="ECO:0000313" key="4">
    <source>
        <dbReference type="Proteomes" id="UP000799437"/>
    </source>
</evidence>
<dbReference type="SUPFAM" id="SSF51735">
    <property type="entry name" value="NAD(P)-binding Rossmann-fold domains"/>
    <property type="match status" value="1"/>
</dbReference>
<dbReference type="PANTHER" id="PTHR42760:SF124">
    <property type="entry name" value="SHORT-CHAIN DEHYDROGENASE_REDUCTASE"/>
    <property type="match status" value="1"/>
</dbReference>
<evidence type="ECO:0000256" key="2">
    <source>
        <dbReference type="ARBA" id="ARBA00022857"/>
    </source>
</evidence>
<dbReference type="NCBIfam" id="NF005559">
    <property type="entry name" value="PRK07231.1"/>
    <property type="match status" value="1"/>
</dbReference>
<organism evidence="3 4">
    <name type="scientific">Pseudovirgaria hyperparasitica</name>
    <dbReference type="NCBI Taxonomy" id="470096"/>
    <lineage>
        <taxon>Eukaryota</taxon>
        <taxon>Fungi</taxon>
        <taxon>Dikarya</taxon>
        <taxon>Ascomycota</taxon>
        <taxon>Pezizomycotina</taxon>
        <taxon>Dothideomycetes</taxon>
        <taxon>Dothideomycetes incertae sedis</taxon>
        <taxon>Acrospermales</taxon>
        <taxon>Acrospermaceae</taxon>
        <taxon>Pseudovirgaria</taxon>
    </lineage>
</organism>
<keyword evidence="4" id="KW-1185">Reference proteome</keyword>
<dbReference type="PROSITE" id="PS00061">
    <property type="entry name" value="ADH_SHORT"/>
    <property type="match status" value="1"/>
</dbReference>
<dbReference type="PRINTS" id="PR00080">
    <property type="entry name" value="SDRFAMILY"/>
</dbReference>
<dbReference type="AlphaFoldDB" id="A0A6A6VZN5"/>
<sequence>MTSQSTPSSSLRLQGKVAIVTGASSGLGRAIALAYSVQGALVTCADLKPTARPQVPDELNITTHELIQERGGQAIFVEADVTKTDQVEELVKRTVATWGRLDILVNNAGIAIEARERFRLHETPESTWDQTLAVNAKSVFLASKFALQQMLEQEPSISGERGCIINMSSIYGLVGGSFVPSYAASKGAVSLLTMQIANDYSKDGIRCNAICPGHTRTAIFEDTEKYQMSKEWFDQNYPTGVGKPEDIAGMAVFLASDDARWVTGTRMPVDGGFTAR</sequence>
<dbReference type="PANTHER" id="PTHR42760">
    <property type="entry name" value="SHORT-CHAIN DEHYDROGENASES/REDUCTASES FAMILY MEMBER"/>
    <property type="match status" value="1"/>
</dbReference>
<gene>
    <name evidence="3" type="ORF">EJ05DRAFT_539913</name>
</gene>
<keyword evidence="2" id="KW-0521">NADP</keyword>
<dbReference type="Gene3D" id="3.40.50.720">
    <property type="entry name" value="NAD(P)-binding Rossmann-like Domain"/>
    <property type="match status" value="1"/>
</dbReference>
<dbReference type="PRINTS" id="PR00081">
    <property type="entry name" value="GDHRDH"/>
</dbReference>
<proteinExistence type="inferred from homology"/>
<name>A0A6A6VZN5_9PEZI</name>
<dbReference type="Proteomes" id="UP000799437">
    <property type="component" value="Unassembled WGS sequence"/>
</dbReference>
<reference evidence="3" key="1">
    <citation type="journal article" date="2020" name="Stud. Mycol.">
        <title>101 Dothideomycetes genomes: a test case for predicting lifestyles and emergence of pathogens.</title>
        <authorList>
            <person name="Haridas S."/>
            <person name="Albert R."/>
            <person name="Binder M."/>
            <person name="Bloem J."/>
            <person name="Labutti K."/>
            <person name="Salamov A."/>
            <person name="Andreopoulos B."/>
            <person name="Baker S."/>
            <person name="Barry K."/>
            <person name="Bills G."/>
            <person name="Bluhm B."/>
            <person name="Cannon C."/>
            <person name="Castanera R."/>
            <person name="Culley D."/>
            <person name="Daum C."/>
            <person name="Ezra D."/>
            <person name="Gonzalez J."/>
            <person name="Henrissat B."/>
            <person name="Kuo A."/>
            <person name="Liang C."/>
            <person name="Lipzen A."/>
            <person name="Lutzoni F."/>
            <person name="Magnuson J."/>
            <person name="Mondo S."/>
            <person name="Nolan M."/>
            <person name="Ohm R."/>
            <person name="Pangilinan J."/>
            <person name="Park H.-J."/>
            <person name="Ramirez L."/>
            <person name="Alfaro M."/>
            <person name="Sun H."/>
            <person name="Tritt A."/>
            <person name="Yoshinaga Y."/>
            <person name="Zwiers L.-H."/>
            <person name="Turgeon B."/>
            <person name="Goodwin S."/>
            <person name="Spatafora J."/>
            <person name="Crous P."/>
            <person name="Grigoriev I."/>
        </authorList>
    </citation>
    <scope>NUCLEOTIDE SEQUENCE</scope>
    <source>
        <strain evidence="3">CBS 121739</strain>
    </source>
</reference>